<protein>
    <recommendedName>
        <fullName evidence="3">NAD-dependent epimerase/dehydratase domain-containing protein</fullName>
    </recommendedName>
</protein>
<dbReference type="Proteomes" id="UP001153365">
    <property type="component" value="Unassembled WGS sequence"/>
</dbReference>
<proteinExistence type="inferred from homology"/>
<evidence type="ECO:0000313" key="5">
    <source>
        <dbReference type="Proteomes" id="UP001153365"/>
    </source>
</evidence>
<comment type="similarity">
    <text evidence="2">Belongs to the NAD(P)-dependent epimerase/dehydratase family. Dihydroflavonol-4-reductase subfamily.</text>
</comment>
<dbReference type="EMBL" id="CALTRL010005954">
    <property type="protein sequence ID" value="CAH7688112.1"/>
    <property type="molecule type" value="Genomic_DNA"/>
</dbReference>
<dbReference type="GO" id="GO:0016616">
    <property type="term" value="F:oxidoreductase activity, acting on the CH-OH group of donors, NAD or NADP as acceptor"/>
    <property type="evidence" value="ECO:0007669"/>
    <property type="project" value="TreeGrafter"/>
</dbReference>
<dbReference type="Gene3D" id="3.40.50.720">
    <property type="entry name" value="NAD(P)-binding Rossmann-like Domain"/>
    <property type="match status" value="1"/>
</dbReference>
<evidence type="ECO:0000256" key="1">
    <source>
        <dbReference type="ARBA" id="ARBA00023002"/>
    </source>
</evidence>
<evidence type="ECO:0000313" key="4">
    <source>
        <dbReference type="EMBL" id="CAH7688112.1"/>
    </source>
</evidence>
<gene>
    <name evidence="4" type="ORF">PPACK8108_LOCUS23025</name>
</gene>
<dbReference type="SUPFAM" id="SSF51735">
    <property type="entry name" value="NAD(P)-binding Rossmann-fold domains"/>
    <property type="match status" value="1"/>
</dbReference>
<dbReference type="Pfam" id="PF01370">
    <property type="entry name" value="Epimerase"/>
    <property type="match status" value="1"/>
</dbReference>
<dbReference type="InterPro" id="IPR036291">
    <property type="entry name" value="NAD(P)-bd_dom_sf"/>
</dbReference>
<accession>A0AAV0BN83</accession>
<feature type="domain" description="NAD-dependent epimerase/dehydratase" evidence="3">
    <location>
        <begin position="10"/>
        <end position="259"/>
    </location>
</feature>
<reference evidence="4" key="1">
    <citation type="submission" date="2022-06" db="EMBL/GenBank/DDBJ databases">
        <authorList>
            <consortium name="SYNGENTA / RWTH Aachen University"/>
        </authorList>
    </citation>
    <scope>NUCLEOTIDE SEQUENCE</scope>
</reference>
<keyword evidence="1" id="KW-0560">Oxidoreductase</keyword>
<keyword evidence="5" id="KW-1185">Reference proteome</keyword>
<name>A0AAV0BN83_PHAPC</name>
<dbReference type="InterPro" id="IPR050425">
    <property type="entry name" value="NAD(P)_dehydrat-like"/>
</dbReference>
<dbReference type="InterPro" id="IPR001509">
    <property type="entry name" value="Epimerase_deHydtase"/>
</dbReference>
<dbReference type="PANTHER" id="PTHR10366">
    <property type="entry name" value="NAD DEPENDENT EPIMERASE/DEHYDRATASE"/>
    <property type="match status" value="1"/>
</dbReference>
<dbReference type="AlphaFoldDB" id="A0AAV0BN83"/>
<evidence type="ECO:0000256" key="2">
    <source>
        <dbReference type="ARBA" id="ARBA00023445"/>
    </source>
</evidence>
<sequence>MPSIQPQSKILVTGGNGFIASWVCRELLEQGFRVKGTVRDKEKGDYLSRLFEGFGDRFSYIVVENILEQEAFDEAIEGVEGAVHIASPIHTSAGDPYDDFINPALDGTLSVLNSAKKRQGFKRFVLMSSYGAVYSPKEDPTYVFTEEDWNEFALELFKKLGKETPLEIIYCASKVLAEKSAWKFIENEKPVFDLVALCPPLVWGPIIHEVKDANHLNASLKFLYDYLSTDVGMPQGVANIGHLVDVRDVAKLTIECFLREKAGGNRYIVGKESFTVPSLIENVYDDEFNRKNWPKASKNIQDELVLLRHNPCDSSKSEKDLGITYRPLGTIIKDASVSLKEHSKAWEKNSPETKQKLFNAT</sequence>
<dbReference type="PANTHER" id="PTHR10366:SF564">
    <property type="entry name" value="STEROL-4-ALPHA-CARBOXYLATE 3-DEHYDROGENASE, DECARBOXYLATING"/>
    <property type="match status" value="1"/>
</dbReference>
<organism evidence="4 5">
    <name type="scientific">Phakopsora pachyrhizi</name>
    <name type="common">Asian soybean rust disease fungus</name>
    <dbReference type="NCBI Taxonomy" id="170000"/>
    <lineage>
        <taxon>Eukaryota</taxon>
        <taxon>Fungi</taxon>
        <taxon>Dikarya</taxon>
        <taxon>Basidiomycota</taxon>
        <taxon>Pucciniomycotina</taxon>
        <taxon>Pucciniomycetes</taxon>
        <taxon>Pucciniales</taxon>
        <taxon>Phakopsoraceae</taxon>
        <taxon>Phakopsora</taxon>
    </lineage>
</organism>
<evidence type="ECO:0000259" key="3">
    <source>
        <dbReference type="Pfam" id="PF01370"/>
    </source>
</evidence>
<comment type="caution">
    <text evidence="4">The sequence shown here is derived from an EMBL/GenBank/DDBJ whole genome shotgun (WGS) entry which is preliminary data.</text>
</comment>